<organism evidence="1 2">
    <name type="scientific">Melia azedarach</name>
    <name type="common">Chinaberry tree</name>
    <dbReference type="NCBI Taxonomy" id="155640"/>
    <lineage>
        <taxon>Eukaryota</taxon>
        <taxon>Viridiplantae</taxon>
        <taxon>Streptophyta</taxon>
        <taxon>Embryophyta</taxon>
        <taxon>Tracheophyta</taxon>
        <taxon>Spermatophyta</taxon>
        <taxon>Magnoliopsida</taxon>
        <taxon>eudicotyledons</taxon>
        <taxon>Gunneridae</taxon>
        <taxon>Pentapetalae</taxon>
        <taxon>rosids</taxon>
        <taxon>malvids</taxon>
        <taxon>Sapindales</taxon>
        <taxon>Meliaceae</taxon>
        <taxon>Melia</taxon>
    </lineage>
</organism>
<gene>
    <name evidence="1" type="ORF">OWV82_008456</name>
</gene>
<dbReference type="Proteomes" id="UP001164539">
    <property type="component" value="Chromosome 4"/>
</dbReference>
<evidence type="ECO:0000313" key="2">
    <source>
        <dbReference type="Proteomes" id="UP001164539"/>
    </source>
</evidence>
<evidence type="ECO:0000313" key="1">
    <source>
        <dbReference type="EMBL" id="KAJ4720666.1"/>
    </source>
</evidence>
<name>A0ACC1YA89_MELAZ</name>
<accession>A0ACC1YA89</accession>
<dbReference type="EMBL" id="CM051397">
    <property type="protein sequence ID" value="KAJ4720666.1"/>
    <property type="molecule type" value="Genomic_DNA"/>
</dbReference>
<proteinExistence type="predicted"/>
<protein>
    <submittedName>
        <fullName evidence="1">Dihydrolipoamide acetyltransferase component of pyruvate dehydrogenase complex</fullName>
    </submittedName>
</protein>
<keyword evidence="1" id="KW-0670">Pyruvate</keyword>
<comment type="caution">
    <text evidence="1">The sequence shown here is derived from an EMBL/GenBank/DDBJ whole genome shotgun (WGS) entry which is preliminary data.</text>
</comment>
<keyword evidence="2" id="KW-1185">Reference proteome</keyword>
<sequence length="640" mass="68860">MALSRLRQPVVARAPSLFRARFLSSFSASTSLARNSNRQNCFVDADGILLRPRSSISVNGVRDSSLKLKMQIGVRHFSSSELPSHAVLGMPALSPTMSQGNITKWMKKEGDRIEVGDVLCEIETDKATLEFESLEEGFLAKILVPEGTKDVPVGQPIAITVEDADDIQNIPATVGGGAEIKEQNSTHQDVKKEEVQETSSSKINTSELPPHVVLEMPALSPTMNQGNIAKWRKNEGDKIEVGDVICEIETDKATLEFECLEEGYLAKIIAPEGSKDVAVGQPIAITVEDPDDIGTVKSSVNIGAEVKGEKASHHDSKDEVKGQKGSFTKISPSAKLLISEYGLDASSLNASGPYGTLLKGDVMEAIKSGKLSSKSSSPAAKTSPSPQTHPQTSTVAPPGSKSQLQKSDSFEDLPNTQIRKVIARRLLESKQNTPHLYLSSDVILDPLLSFRKELKEKHNMKLSVNDIVIKAVAVALKNVPEANAYWNVEKGEVVLCDSVDISIAVATEKGLMTPIVRNADQKSISAISNEVKELAEKARAGKLPPHEFQGGTFSISNLGMFPVDHFCAIINPPQAGILAVGRGNQVVEPVIGSDGNEIPAVVSKMNITLSADHRVFEGKVAGAFLSALRSNFSDIRRLLL</sequence>
<reference evidence="1 2" key="1">
    <citation type="journal article" date="2023" name="Science">
        <title>Complex scaffold remodeling in plant triterpene biosynthesis.</title>
        <authorList>
            <person name="De La Pena R."/>
            <person name="Hodgson H."/>
            <person name="Liu J.C."/>
            <person name="Stephenson M.J."/>
            <person name="Martin A.C."/>
            <person name="Owen C."/>
            <person name="Harkess A."/>
            <person name="Leebens-Mack J."/>
            <person name="Jimenez L.E."/>
            <person name="Osbourn A."/>
            <person name="Sattely E.S."/>
        </authorList>
    </citation>
    <scope>NUCLEOTIDE SEQUENCE [LARGE SCALE GENOMIC DNA]</scope>
    <source>
        <strain evidence="2">cv. JPN11</strain>
        <tissue evidence="1">Leaf</tissue>
    </source>
</reference>